<evidence type="ECO:0000313" key="2">
    <source>
        <dbReference type="Proteomes" id="UP001175344"/>
    </source>
</evidence>
<evidence type="ECO:0000313" key="1">
    <source>
        <dbReference type="EMBL" id="MEC5729353.1"/>
    </source>
</evidence>
<proteinExistence type="predicted"/>
<keyword evidence="2" id="KW-1185">Reference proteome</keyword>
<accession>A0ABU6KW97</accession>
<name>A0ABU6KW97_ENTAS</name>
<dbReference type="EMBL" id="JARTQQ020000001">
    <property type="protein sequence ID" value="MEC5729353.1"/>
    <property type="molecule type" value="Genomic_DNA"/>
</dbReference>
<gene>
    <name evidence="1" type="ORF">QAA55_013140</name>
</gene>
<sequence>MIQIQHTHVYIKSMSTAHPRIEAIELNGRVIGYTSENRDWNKSEKPISLISPEGQCLGDFCCISHAATHIASKELGVTFDETEVLKDGMPFGSGLLDALAFALATGALKGKRPH</sequence>
<comment type="caution">
    <text evidence="1">The sequence shown here is derived from an EMBL/GenBank/DDBJ whole genome shotgun (WGS) entry which is preliminary data.</text>
</comment>
<reference evidence="1 2" key="1">
    <citation type="journal article" date="2023" name="Nat. Commun.">
        <title>Genomic dissection of endemic carbapenem resistance reveals metallo-beta-lactamase dissemination through clonal, plasmid and integron transfer.</title>
        <authorList>
            <person name="Macesic N."/>
            <person name="Hawkey J."/>
            <person name="Vezina B."/>
            <person name="Wisniewski J.A."/>
            <person name="Cottingham H."/>
            <person name="Blakeway L.V."/>
            <person name="Harshegyi T."/>
            <person name="Pragastis K."/>
            <person name="Badoordeen G.Z."/>
            <person name="Dennison A."/>
            <person name="Spelman D.W."/>
            <person name="Jenney A.W.J."/>
            <person name="Peleg A.Y."/>
        </authorList>
    </citation>
    <scope>NUCLEOTIDE SEQUENCE [LARGE SCALE GENOMIC DNA]</scope>
    <source>
        <strain evidence="1 2">CPO239</strain>
    </source>
</reference>
<dbReference type="Proteomes" id="UP001175344">
    <property type="component" value="Unassembled WGS sequence"/>
</dbReference>
<organism evidence="1 2">
    <name type="scientific">Enterobacter asburiae</name>
    <dbReference type="NCBI Taxonomy" id="61645"/>
    <lineage>
        <taxon>Bacteria</taxon>
        <taxon>Pseudomonadati</taxon>
        <taxon>Pseudomonadota</taxon>
        <taxon>Gammaproteobacteria</taxon>
        <taxon>Enterobacterales</taxon>
        <taxon>Enterobacteriaceae</taxon>
        <taxon>Enterobacter</taxon>
        <taxon>Enterobacter cloacae complex</taxon>
    </lineage>
</organism>
<protein>
    <submittedName>
        <fullName evidence="1">Uncharacterized protein</fullName>
    </submittedName>
</protein>
<dbReference type="RefSeq" id="WP_241175409.1">
    <property type="nucleotide sequence ID" value="NZ_JAKWHR010000165.1"/>
</dbReference>